<dbReference type="RefSeq" id="WP_150443672.1">
    <property type="nucleotide sequence ID" value="NZ_VYQE01000001.1"/>
</dbReference>
<dbReference type="Pfam" id="PF01569">
    <property type="entry name" value="PAP2"/>
    <property type="match status" value="1"/>
</dbReference>
<dbReference type="Gene3D" id="1.20.144.10">
    <property type="entry name" value="Phosphatidic acid phosphatase type 2/haloperoxidase"/>
    <property type="match status" value="2"/>
</dbReference>
<dbReference type="InterPro" id="IPR000326">
    <property type="entry name" value="PAP2/HPO"/>
</dbReference>
<evidence type="ECO:0000256" key="2">
    <source>
        <dbReference type="SAM" id="Phobius"/>
    </source>
</evidence>
<dbReference type="AlphaFoldDB" id="A0A5J5GP76"/>
<keyword evidence="2" id="KW-0812">Transmembrane</keyword>
<reference evidence="4 5" key="1">
    <citation type="submission" date="2019-09" db="EMBL/GenBank/DDBJ databases">
        <authorList>
            <person name="Park J.-S."/>
            <person name="Choi H.-J."/>
        </authorList>
    </citation>
    <scope>NUCLEOTIDE SEQUENCE [LARGE SCALE GENOMIC DNA]</scope>
    <source>
        <strain evidence="4 5">176SS1-4</strain>
    </source>
</reference>
<feature type="transmembrane region" description="Helical" evidence="2">
    <location>
        <begin position="211"/>
        <end position="229"/>
    </location>
</feature>
<accession>A0A5J5GP76</accession>
<dbReference type="PANTHER" id="PTHR14969">
    <property type="entry name" value="SPHINGOSINE-1-PHOSPHATE PHOSPHOHYDROLASE"/>
    <property type="match status" value="1"/>
</dbReference>
<evidence type="ECO:0000313" key="4">
    <source>
        <dbReference type="EMBL" id="KAA9010186.1"/>
    </source>
</evidence>
<feature type="transmembrane region" description="Helical" evidence="2">
    <location>
        <begin position="109"/>
        <end position="126"/>
    </location>
</feature>
<proteinExistence type="predicted"/>
<feature type="transmembrane region" description="Helical" evidence="2">
    <location>
        <begin position="154"/>
        <end position="172"/>
    </location>
</feature>
<evidence type="ECO:0000313" key="5">
    <source>
        <dbReference type="Proteomes" id="UP000326554"/>
    </source>
</evidence>
<dbReference type="EMBL" id="VYQE01000001">
    <property type="protein sequence ID" value="KAA9010186.1"/>
    <property type="molecule type" value="Genomic_DNA"/>
</dbReference>
<organism evidence="4 5">
    <name type="scientific">Histidinibacterium aquaticum</name>
    <dbReference type="NCBI Taxonomy" id="2613962"/>
    <lineage>
        <taxon>Bacteria</taxon>
        <taxon>Pseudomonadati</taxon>
        <taxon>Pseudomonadota</taxon>
        <taxon>Alphaproteobacteria</taxon>
        <taxon>Rhodobacterales</taxon>
        <taxon>Paracoccaceae</taxon>
        <taxon>Histidinibacterium</taxon>
    </lineage>
</organism>
<sequence>MDLSRAKRGASWVRRNVEISSMLVLALSVAAVWAFAELADAVLEGATRDLDRDLLLLLRTPGDLSDPIGPPLLEEIGRDLTALGGVIVLTMTTLAVAGFFLLQGKIRSTIFLFCAVGGGILISGIAKEAFSRPRPDLVPHGSIVHTASFPSGHSMMAAVTYLALGVLVARVVPLRRLKVYVLSVATTITILVGVSRVYLGVHWPTDVLAGWLAGVGWAVICLIAARLLALRGHVEPHADEDDSDPRSARETRARAGGD</sequence>
<feature type="domain" description="Phosphatidic acid phosphatase type 2/haloperoxidase" evidence="3">
    <location>
        <begin position="111"/>
        <end position="222"/>
    </location>
</feature>
<protein>
    <submittedName>
        <fullName evidence="4">Phosphatase PAP2 family protein</fullName>
    </submittedName>
</protein>
<feature type="transmembrane region" description="Helical" evidence="2">
    <location>
        <begin position="80"/>
        <end position="102"/>
    </location>
</feature>
<evidence type="ECO:0000259" key="3">
    <source>
        <dbReference type="SMART" id="SM00014"/>
    </source>
</evidence>
<comment type="caution">
    <text evidence="4">The sequence shown here is derived from an EMBL/GenBank/DDBJ whole genome shotgun (WGS) entry which is preliminary data.</text>
</comment>
<evidence type="ECO:0000256" key="1">
    <source>
        <dbReference type="SAM" id="MobiDB-lite"/>
    </source>
</evidence>
<keyword evidence="5" id="KW-1185">Reference proteome</keyword>
<feature type="transmembrane region" description="Helical" evidence="2">
    <location>
        <begin position="179"/>
        <end position="199"/>
    </location>
</feature>
<dbReference type="InterPro" id="IPR036938">
    <property type="entry name" value="PAP2/HPO_sf"/>
</dbReference>
<name>A0A5J5GP76_9RHOB</name>
<dbReference type="Proteomes" id="UP000326554">
    <property type="component" value="Unassembled WGS sequence"/>
</dbReference>
<gene>
    <name evidence="4" type="ORF">F3S47_02740</name>
</gene>
<feature type="compositionally biased region" description="Basic and acidic residues" evidence="1">
    <location>
        <begin position="244"/>
        <end position="258"/>
    </location>
</feature>
<dbReference type="PANTHER" id="PTHR14969:SF13">
    <property type="entry name" value="AT30094P"/>
    <property type="match status" value="1"/>
</dbReference>
<keyword evidence="2" id="KW-1133">Transmembrane helix</keyword>
<dbReference type="SMART" id="SM00014">
    <property type="entry name" value="acidPPc"/>
    <property type="match status" value="1"/>
</dbReference>
<dbReference type="SUPFAM" id="SSF48317">
    <property type="entry name" value="Acid phosphatase/Vanadium-dependent haloperoxidase"/>
    <property type="match status" value="1"/>
</dbReference>
<keyword evidence="2" id="KW-0472">Membrane</keyword>
<dbReference type="CDD" id="cd03392">
    <property type="entry name" value="PAP2_like_2"/>
    <property type="match status" value="1"/>
</dbReference>
<feature type="region of interest" description="Disordered" evidence="1">
    <location>
        <begin position="236"/>
        <end position="258"/>
    </location>
</feature>